<feature type="transmembrane region" description="Helical" evidence="8">
    <location>
        <begin position="23"/>
        <end position="41"/>
    </location>
</feature>
<keyword evidence="6" id="KW-0175">Coiled coil</keyword>
<accession>A0AAE3B8L7</accession>
<dbReference type="AlphaFoldDB" id="A0AAE3B8L7"/>
<dbReference type="RefSeq" id="WP_203243550.1">
    <property type="nucleotide sequence ID" value="NZ_JAFBRH010000008.1"/>
</dbReference>
<evidence type="ECO:0008006" key="11">
    <source>
        <dbReference type="Google" id="ProtNLM"/>
    </source>
</evidence>
<gene>
    <name evidence="9" type="ORF">JQV55_19830</name>
</gene>
<comment type="caution">
    <text evidence="9">The sequence shown here is derived from an EMBL/GenBank/DDBJ whole genome shotgun (WGS) entry which is preliminary data.</text>
</comment>
<proteinExistence type="inferred from homology"/>
<keyword evidence="3 8" id="KW-0812">Transmembrane</keyword>
<evidence type="ECO:0000256" key="4">
    <source>
        <dbReference type="ARBA" id="ARBA00022989"/>
    </source>
</evidence>
<evidence type="ECO:0000256" key="2">
    <source>
        <dbReference type="ARBA" id="ARBA00010265"/>
    </source>
</evidence>
<dbReference type="GO" id="GO:0016020">
    <property type="term" value="C:membrane"/>
    <property type="evidence" value="ECO:0007669"/>
    <property type="project" value="UniProtKB-SubCell"/>
</dbReference>
<dbReference type="CDD" id="cd16429">
    <property type="entry name" value="VirB10"/>
    <property type="match status" value="1"/>
</dbReference>
<dbReference type="InterPro" id="IPR042217">
    <property type="entry name" value="T4SS_VirB10/TrbI"/>
</dbReference>
<evidence type="ECO:0000256" key="7">
    <source>
        <dbReference type="SAM" id="MobiDB-lite"/>
    </source>
</evidence>
<feature type="coiled-coil region" evidence="6">
    <location>
        <begin position="95"/>
        <end position="255"/>
    </location>
</feature>
<dbReference type="EMBL" id="JAFBRM010000009">
    <property type="protein sequence ID" value="MBM1715830.1"/>
    <property type="molecule type" value="Genomic_DNA"/>
</dbReference>
<evidence type="ECO:0000256" key="5">
    <source>
        <dbReference type="ARBA" id="ARBA00023136"/>
    </source>
</evidence>
<dbReference type="InterPro" id="IPR005498">
    <property type="entry name" value="T4SS_VirB10/TraB/TrbI"/>
</dbReference>
<reference evidence="9 10" key="1">
    <citation type="submission" date="2021-01" db="EMBL/GenBank/DDBJ databases">
        <title>Diatom-associated Roseobacters Show Island Model of Population Structure.</title>
        <authorList>
            <person name="Qu L."/>
            <person name="Feng X."/>
            <person name="Chen Y."/>
            <person name="Li L."/>
            <person name="Wang X."/>
            <person name="Hu Z."/>
            <person name="Wang H."/>
            <person name="Luo H."/>
        </authorList>
    </citation>
    <scope>NUCLEOTIDE SEQUENCE [LARGE SCALE GENOMIC DNA]</scope>
    <source>
        <strain evidence="9 10">TR60-84</strain>
    </source>
</reference>
<dbReference type="Pfam" id="PF03743">
    <property type="entry name" value="TrbI"/>
    <property type="match status" value="1"/>
</dbReference>
<keyword evidence="5 8" id="KW-0472">Membrane</keyword>
<keyword evidence="10" id="KW-1185">Reference proteome</keyword>
<dbReference type="Gene3D" id="2.40.128.260">
    <property type="entry name" value="Type IV secretion system, VirB10/TraB/TrbI"/>
    <property type="match status" value="1"/>
</dbReference>
<feature type="region of interest" description="Disordered" evidence="7">
    <location>
        <begin position="52"/>
        <end position="82"/>
    </location>
</feature>
<keyword evidence="4 8" id="KW-1133">Transmembrane helix</keyword>
<comment type="similarity">
    <text evidence="2">Belongs to the TrbI/VirB10 family.</text>
</comment>
<feature type="region of interest" description="Disordered" evidence="7">
    <location>
        <begin position="266"/>
        <end position="299"/>
    </location>
</feature>
<comment type="subcellular location">
    <subcellularLocation>
        <location evidence="1">Membrane</location>
        <topology evidence="1">Single-pass membrane protein</topology>
    </subcellularLocation>
</comment>
<evidence type="ECO:0000313" key="10">
    <source>
        <dbReference type="Proteomes" id="UP000732193"/>
    </source>
</evidence>
<sequence length="498" mass="52403">METEPDYEIKAEDKAGIGRAEKVGLGLVLAAVIGFIGYPIIAPQLSSVLETSESQEFQDEQDGSRIGRVEPGEAADTQQPAFDIGPLTDQLDQQRAALEGRNAELAGQVAALQAQLRGIADEAAAESNSMAQQLADALQRAQAQNAEAVEQLESSFQNKLAQSEADAAKQRANQKTLLEELQKQNADLAALVAAGASNAQDAELERLRLQVEADRQRREDEAAAAIAAEEQRTANQREQERLSELRAAREAQRALMEARVKSASVVFDEGSSSDAGGQPTAAGSPDAGPQSPDQRNREFVSNGGVAAPVTQAELIANPANTVLQGTIIQATLENAVDSSLPGAVTAMVSYPVYSFDGTRELIPPGSLLIGQYSSEVSLGQARILVGWTRIVTPDGQSVQISAFGGDDQGRSGITGRVNTRFGQRFGGAALISLIGAAPGIAASSSSNEVSSETAENVADNFTSATANIVNEYASLPPIIAVEQGAQITVMVDRDLEFF</sequence>
<evidence type="ECO:0000256" key="1">
    <source>
        <dbReference type="ARBA" id="ARBA00004167"/>
    </source>
</evidence>
<organism evidence="9 10">
    <name type="scientific">Sulfitobacter geojensis</name>
    <dbReference type="NCBI Taxonomy" id="1342299"/>
    <lineage>
        <taxon>Bacteria</taxon>
        <taxon>Pseudomonadati</taxon>
        <taxon>Pseudomonadota</taxon>
        <taxon>Alphaproteobacteria</taxon>
        <taxon>Rhodobacterales</taxon>
        <taxon>Roseobacteraceae</taxon>
        <taxon>Sulfitobacter</taxon>
    </lineage>
</organism>
<evidence type="ECO:0000256" key="8">
    <source>
        <dbReference type="SAM" id="Phobius"/>
    </source>
</evidence>
<protein>
    <recommendedName>
        <fullName evidence="11">Conjugal transfer protein</fullName>
    </recommendedName>
</protein>
<dbReference type="Proteomes" id="UP000732193">
    <property type="component" value="Unassembled WGS sequence"/>
</dbReference>
<evidence type="ECO:0000256" key="6">
    <source>
        <dbReference type="SAM" id="Coils"/>
    </source>
</evidence>
<feature type="compositionally biased region" description="Basic and acidic residues" evidence="7">
    <location>
        <begin position="62"/>
        <end position="71"/>
    </location>
</feature>
<name>A0AAE3B8L7_9RHOB</name>
<evidence type="ECO:0000313" key="9">
    <source>
        <dbReference type="EMBL" id="MBM1715830.1"/>
    </source>
</evidence>
<evidence type="ECO:0000256" key="3">
    <source>
        <dbReference type="ARBA" id="ARBA00022692"/>
    </source>
</evidence>